<dbReference type="Pfam" id="PF22599">
    <property type="entry name" value="SecDF_P1_head"/>
    <property type="match status" value="1"/>
</dbReference>
<dbReference type="Gene3D" id="3.30.1360.200">
    <property type="match status" value="1"/>
</dbReference>
<dbReference type="GO" id="GO:0015450">
    <property type="term" value="F:protein-transporting ATPase activity"/>
    <property type="evidence" value="ECO:0007669"/>
    <property type="project" value="InterPro"/>
</dbReference>
<dbReference type="Pfam" id="PF02355">
    <property type="entry name" value="SecD_SecF_C"/>
    <property type="match status" value="1"/>
</dbReference>
<keyword evidence="5" id="KW-0653">Protein transport</keyword>
<dbReference type="InterPro" id="IPR055344">
    <property type="entry name" value="SecD_SecF_C_bact"/>
</dbReference>
<evidence type="ECO:0000259" key="13">
    <source>
        <dbReference type="Pfam" id="PF22599"/>
    </source>
</evidence>
<feature type="domain" description="Protein translocase subunit SecDF P1" evidence="12">
    <location>
        <begin position="56"/>
        <end position="112"/>
    </location>
</feature>
<evidence type="ECO:0000256" key="9">
    <source>
        <dbReference type="SAM" id="MobiDB-lite"/>
    </source>
</evidence>
<evidence type="ECO:0000256" key="8">
    <source>
        <dbReference type="ARBA" id="ARBA00023136"/>
    </source>
</evidence>
<dbReference type="SUPFAM" id="SSF82866">
    <property type="entry name" value="Multidrug efflux transporter AcrB transmembrane domain"/>
    <property type="match status" value="1"/>
</dbReference>
<keyword evidence="6 10" id="KW-1133">Transmembrane helix</keyword>
<reference evidence="14" key="1">
    <citation type="submission" date="2020-05" db="EMBL/GenBank/DDBJ databases">
        <authorList>
            <person name="Chiriac C."/>
            <person name="Salcher M."/>
            <person name="Ghai R."/>
            <person name="Kavagutti S V."/>
        </authorList>
    </citation>
    <scope>NUCLEOTIDE SEQUENCE</scope>
</reference>
<evidence type="ECO:0000256" key="2">
    <source>
        <dbReference type="ARBA" id="ARBA00022448"/>
    </source>
</evidence>
<sequence length="515" mass="54008">MRRLRGFGSLLAIVVIAGASLIYTLVAGNKPLLGLDLQGGVSVVLKPVQQVDNDTIDQAITIIRQRIDAIGVAEPEITRQGNNILIQIPGVKDKERALELVGQTAELQFRPVLANVPIDPQEATTTTSGNPATPTTTVAPDASTTSTTIDPTKTVGGLPLDVCSAGLSAEEINAGGQAVLPQCQDGLLVGSYAVGPVALTGSALETARANLADSGQWTVSPTFKSGDDGIGGFNAIAGQCFTKGSTCPTGQLAIVLDGRVLSAPSINSQSFKADQIEISGSFNERTAKDLATALKYGALPVEFEQQQAQVVSATLGKDALHAGLIAGLVGLIAVSIYMMAFYRVLGLFAVLKLGVEAALLWSIISWLGANNGLALTLAGITGIIVSIGVSLDSNVVYYEHLKEDINHGRSIRSATDKSFVSAFSTIVKADVASLIGAALLWWLTVGPVRGFAFYLGLSTALDLLTSWAYMRPVVKLATRSKFLLTRPWLLGLPAEKVQERGMAKSSNRPNAEVSQ</sequence>
<dbReference type="Gene3D" id="3.30.70.3220">
    <property type="match status" value="1"/>
</dbReference>
<feature type="domain" description="SecDF P1 head subdomain" evidence="13">
    <location>
        <begin position="196"/>
        <end position="301"/>
    </location>
</feature>
<keyword evidence="3" id="KW-1003">Cell membrane</keyword>
<feature type="compositionally biased region" description="Low complexity" evidence="9">
    <location>
        <begin position="123"/>
        <end position="151"/>
    </location>
</feature>
<dbReference type="InterPro" id="IPR048631">
    <property type="entry name" value="SecD_1st"/>
</dbReference>
<feature type="domain" description="Protein export membrane protein SecD/SecF C-terminal" evidence="11">
    <location>
        <begin position="302"/>
        <end position="474"/>
    </location>
</feature>
<feature type="transmembrane region" description="Helical" evidence="10">
    <location>
        <begin position="319"/>
        <end position="337"/>
    </location>
</feature>
<comment type="subcellular location">
    <subcellularLocation>
        <location evidence="1">Cell membrane</location>
        <topology evidence="1">Multi-pass membrane protein</topology>
    </subcellularLocation>
</comment>
<evidence type="ECO:0000256" key="6">
    <source>
        <dbReference type="ARBA" id="ARBA00022989"/>
    </source>
</evidence>
<evidence type="ECO:0000256" key="1">
    <source>
        <dbReference type="ARBA" id="ARBA00004651"/>
    </source>
</evidence>
<dbReference type="NCBIfam" id="TIGR01129">
    <property type="entry name" value="secD"/>
    <property type="match status" value="1"/>
</dbReference>
<accession>A0A6J7I8X3</accession>
<evidence type="ECO:0000313" key="14">
    <source>
        <dbReference type="EMBL" id="CAB4927488.1"/>
    </source>
</evidence>
<evidence type="ECO:0000259" key="11">
    <source>
        <dbReference type="Pfam" id="PF02355"/>
    </source>
</evidence>
<feature type="transmembrane region" description="Helical" evidence="10">
    <location>
        <begin position="344"/>
        <end position="367"/>
    </location>
</feature>
<feature type="transmembrane region" description="Helical" evidence="10">
    <location>
        <begin position="7"/>
        <end position="26"/>
    </location>
</feature>
<gene>
    <name evidence="14" type="ORF">UFOPK3708_00637</name>
</gene>
<dbReference type="EMBL" id="CAFBNA010000026">
    <property type="protein sequence ID" value="CAB4927488.1"/>
    <property type="molecule type" value="Genomic_DNA"/>
</dbReference>
<evidence type="ECO:0000256" key="4">
    <source>
        <dbReference type="ARBA" id="ARBA00022692"/>
    </source>
</evidence>
<dbReference type="InterPro" id="IPR005791">
    <property type="entry name" value="SecD"/>
</dbReference>
<name>A0A6J7I8X3_9ZZZZ</name>
<keyword evidence="4 10" id="KW-0812">Transmembrane</keyword>
<dbReference type="InterPro" id="IPR054384">
    <property type="entry name" value="SecDF_P1_head"/>
</dbReference>
<evidence type="ECO:0000256" key="10">
    <source>
        <dbReference type="SAM" id="Phobius"/>
    </source>
</evidence>
<proteinExistence type="inferred from homology"/>
<feature type="transmembrane region" description="Helical" evidence="10">
    <location>
        <begin position="419"/>
        <end position="445"/>
    </location>
</feature>
<dbReference type="NCBIfam" id="TIGR00916">
    <property type="entry name" value="2A0604s01"/>
    <property type="match status" value="1"/>
</dbReference>
<dbReference type="AlphaFoldDB" id="A0A6J7I8X3"/>
<dbReference type="InterPro" id="IPR022813">
    <property type="entry name" value="SecD/SecF_arch_bac"/>
</dbReference>
<evidence type="ECO:0000256" key="5">
    <source>
        <dbReference type="ARBA" id="ARBA00022927"/>
    </source>
</evidence>
<protein>
    <submittedName>
        <fullName evidence="14">Unannotated protein</fullName>
    </submittedName>
</protein>
<dbReference type="InterPro" id="IPR048634">
    <property type="entry name" value="SecD_SecF_C"/>
</dbReference>
<keyword evidence="7" id="KW-0811">Translocation</keyword>
<feature type="region of interest" description="Disordered" evidence="9">
    <location>
        <begin position="120"/>
        <end position="151"/>
    </location>
</feature>
<dbReference type="Pfam" id="PF21760">
    <property type="entry name" value="SecD_1st"/>
    <property type="match status" value="1"/>
</dbReference>
<feature type="transmembrane region" description="Helical" evidence="10">
    <location>
        <begin position="373"/>
        <end position="398"/>
    </location>
</feature>
<dbReference type="PANTHER" id="PTHR30081">
    <property type="entry name" value="PROTEIN-EXPORT MEMBRANE PROTEIN SEC"/>
    <property type="match status" value="1"/>
</dbReference>
<dbReference type="GO" id="GO:0005886">
    <property type="term" value="C:plasma membrane"/>
    <property type="evidence" value="ECO:0007669"/>
    <property type="project" value="UniProtKB-SubCell"/>
</dbReference>
<dbReference type="GO" id="GO:0006886">
    <property type="term" value="P:intracellular protein transport"/>
    <property type="evidence" value="ECO:0007669"/>
    <property type="project" value="InterPro"/>
</dbReference>
<evidence type="ECO:0000256" key="7">
    <source>
        <dbReference type="ARBA" id="ARBA00023010"/>
    </source>
</evidence>
<organism evidence="14">
    <name type="scientific">freshwater metagenome</name>
    <dbReference type="NCBI Taxonomy" id="449393"/>
    <lineage>
        <taxon>unclassified sequences</taxon>
        <taxon>metagenomes</taxon>
        <taxon>ecological metagenomes</taxon>
    </lineage>
</organism>
<keyword evidence="8 10" id="KW-0472">Membrane</keyword>
<evidence type="ECO:0000259" key="12">
    <source>
        <dbReference type="Pfam" id="PF21760"/>
    </source>
</evidence>
<feature type="transmembrane region" description="Helical" evidence="10">
    <location>
        <begin position="451"/>
        <end position="470"/>
    </location>
</feature>
<keyword evidence="2" id="KW-0813">Transport</keyword>
<dbReference type="PANTHER" id="PTHR30081:SF1">
    <property type="entry name" value="PROTEIN TRANSLOCASE SUBUNIT SECD"/>
    <property type="match status" value="1"/>
</dbReference>
<dbReference type="HAMAP" id="MF_01463_B">
    <property type="entry name" value="SecD_B"/>
    <property type="match status" value="1"/>
</dbReference>
<evidence type="ECO:0000256" key="3">
    <source>
        <dbReference type="ARBA" id="ARBA00022475"/>
    </source>
</evidence>